<dbReference type="RefSeq" id="WP_307472977.1">
    <property type="nucleotide sequence ID" value="NZ_JAUSUB010000004.1"/>
</dbReference>
<evidence type="ECO:0000256" key="6">
    <source>
        <dbReference type="ARBA" id="ARBA00023136"/>
    </source>
</evidence>
<evidence type="ECO:0000256" key="4">
    <source>
        <dbReference type="ARBA" id="ARBA00022692"/>
    </source>
</evidence>
<dbReference type="NCBIfam" id="NF041012">
    <property type="entry name" value="T4P_ComGB"/>
    <property type="match status" value="1"/>
</dbReference>
<dbReference type="PANTHER" id="PTHR30012:SF0">
    <property type="entry name" value="TYPE II SECRETION SYSTEM PROTEIN F-RELATED"/>
    <property type="match status" value="1"/>
</dbReference>
<keyword evidence="10" id="KW-1185">Reference proteome</keyword>
<dbReference type="InterPro" id="IPR003004">
    <property type="entry name" value="GspF/PilC"/>
</dbReference>
<evidence type="ECO:0000313" key="10">
    <source>
        <dbReference type="Proteomes" id="UP001238088"/>
    </source>
</evidence>
<feature type="domain" description="Type II secretion system protein GspF" evidence="8">
    <location>
        <begin position="14"/>
        <end position="134"/>
    </location>
</feature>
<keyword evidence="5 7" id="KW-1133">Transmembrane helix</keyword>
<dbReference type="InterPro" id="IPR047692">
    <property type="entry name" value="T4P_ComGB"/>
</dbReference>
<evidence type="ECO:0000313" key="9">
    <source>
        <dbReference type="EMBL" id="MDQ0269427.1"/>
    </source>
</evidence>
<dbReference type="Pfam" id="PF00482">
    <property type="entry name" value="T2SSF"/>
    <property type="match status" value="2"/>
</dbReference>
<dbReference type="InterPro" id="IPR042094">
    <property type="entry name" value="T2SS_GspF_sf"/>
</dbReference>
<comment type="subcellular location">
    <subcellularLocation>
        <location evidence="1">Cell membrane</location>
        <topology evidence="1">Multi-pass membrane protein</topology>
    </subcellularLocation>
</comment>
<feature type="transmembrane region" description="Helical" evidence="7">
    <location>
        <begin position="160"/>
        <end position="180"/>
    </location>
</feature>
<feature type="transmembrane region" description="Helical" evidence="7">
    <location>
        <begin position="110"/>
        <end position="133"/>
    </location>
</feature>
<keyword evidence="4 7" id="KW-0812">Transmembrane</keyword>
<comment type="similarity">
    <text evidence="2">Belongs to the GSP F family.</text>
</comment>
<organism evidence="9 10">
    <name type="scientific">Cytobacillus purgationiresistens</name>
    <dbReference type="NCBI Taxonomy" id="863449"/>
    <lineage>
        <taxon>Bacteria</taxon>
        <taxon>Bacillati</taxon>
        <taxon>Bacillota</taxon>
        <taxon>Bacilli</taxon>
        <taxon>Bacillales</taxon>
        <taxon>Bacillaceae</taxon>
        <taxon>Cytobacillus</taxon>
    </lineage>
</organism>
<feature type="domain" description="Type II secretion system protein GspF" evidence="8">
    <location>
        <begin position="213"/>
        <end position="335"/>
    </location>
</feature>
<protein>
    <submittedName>
        <fullName evidence="9">Competence protein ComGB</fullName>
    </submittedName>
</protein>
<gene>
    <name evidence="9" type="ORF">J2S17_001298</name>
</gene>
<dbReference type="PANTHER" id="PTHR30012">
    <property type="entry name" value="GENERAL SECRETION PATHWAY PROTEIN"/>
    <property type="match status" value="1"/>
</dbReference>
<evidence type="ECO:0000256" key="2">
    <source>
        <dbReference type="ARBA" id="ARBA00005745"/>
    </source>
</evidence>
<dbReference type="Proteomes" id="UP001238088">
    <property type="component" value="Unassembled WGS sequence"/>
</dbReference>
<feature type="transmembrane region" description="Helical" evidence="7">
    <location>
        <begin position="215"/>
        <end position="234"/>
    </location>
</feature>
<evidence type="ECO:0000256" key="7">
    <source>
        <dbReference type="SAM" id="Phobius"/>
    </source>
</evidence>
<dbReference type="InterPro" id="IPR018076">
    <property type="entry name" value="T2SS_GspF_dom"/>
</dbReference>
<accession>A0ABU0ADW1</accession>
<feature type="transmembrane region" description="Helical" evidence="7">
    <location>
        <begin position="316"/>
        <end position="340"/>
    </location>
</feature>
<feature type="transmembrane region" description="Helical" evidence="7">
    <location>
        <begin position="192"/>
        <end position="209"/>
    </location>
</feature>
<evidence type="ECO:0000256" key="3">
    <source>
        <dbReference type="ARBA" id="ARBA00022475"/>
    </source>
</evidence>
<dbReference type="Gene3D" id="1.20.81.30">
    <property type="entry name" value="Type II secretion system (T2SS), domain F"/>
    <property type="match status" value="2"/>
</dbReference>
<evidence type="ECO:0000256" key="5">
    <source>
        <dbReference type="ARBA" id="ARBA00022989"/>
    </source>
</evidence>
<keyword evidence="6 7" id="KW-0472">Membrane</keyword>
<reference evidence="9 10" key="1">
    <citation type="submission" date="2023-07" db="EMBL/GenBank/DDBJ databases">
        <title>Genomic Encyclopedia of Type Strains, Phase IV (KMG-IV): sequencing the most valuable type-strain genomes for metagenomic binning, comparative biology and taxonomic classification.</title>
        <authorList>
            <person name="Goeker M."/>
        </authorList>
    </citation>
    <scope>NUCLEOTIDE SEQUENCE [LARGE SCALE GENOMIC DNA]</scope>
    <source>
        <strain evidence="9 10">DSM 23494</strain>
    </source>
</reference>
<evidence type="ECO:0000256" key="1">
    <source>
        <dbReference type="ARBA" id="ARBA00004651"/>
    </source>
</evidence>
<dbReference type="PRINTS" id="PR00812">
    <property type="entry name" value="BCTERIALGSPF"/>
</dbReference>
<keyword evidence="3" id="KW-1003">Cell membrane</keyword>
<dbReference type="EMBL" id="JAUSUB010000004">
    <property type="protein sequence ID" value="MDQ0269427.1"/>
    <property type="molecule type" value="Genomic_DNA"/>
</dbReference>
<name>A0ABU0ADW1_9BACI</name>
<sequence length="343" mass="40102">MKKVNWKIEEQSHFLKRIGELLSRGYPLSEAIESVILHLPIEKKLQVNSILFDLKEGYPFYQALTTMEFNNYLIGYVFFAEQHGGLEKAFQEGSEMMLKRGSDVKKLKKLLVYPCFLIGLTAILFLFVEGVLLPRFSSLFTSMNLQENLFTKLIRMAGEYLPYLLITFMVISIFIGVFYLFHFKKLPHIKQASTLAAVPIAGPFFRLFYTHYFTIQLHYLLTGGLSVLSAFSLFEKNEKQPLYKEIGEEMKINLRNGEKFEEMLTRYHFFDRELFRVIKHGQNNGKLDQELYYFSKHCLRQLEERTDKALKIVQPVMYGLIGFLIVSMYLAVLLPMFHLLEGI</sequence>
<evidence type="ECO:0000259" key="8">
    <source>
        <dbReference type="Pfam" id="PF00482"/>
    </source>
</evidence>
<comment type="caution">
    <text evidence="9">The sequence shown here is derived from an EMBL/GenBank/DDBJ whole genome shotgun (WGS) entry which is preliminary data.</text>
</comment>
<proteinExistence type="inferred from homology"/>